<dbReference type="AlphaFoldDB" id="A0A1J7ISR2"/>
<sequence length="206" mass="21533">MKLSNVLFHLAASLVSVLAAIKPNGFQPVGSGSEANPVPIADPKTGPYFSVDSLQRCERLMLVQLAIPLALDVSETNILIRSCSLGPDLVPASDKVVSNTAGSPIDNPKTDKRFIDSGLYGGIPQSLAQICGGVHRPETMLGLAVDMTGDLLWAHRIGGAWVRGECATVDDTGTQGSEPLPVKVFDIASAPLDTSAPLPPRPSLGQ</sequence>
<feature type="chain" id="PRO_5012023847" evidence="1">
    <location>
        <begin position="20"/>
        <end position="206"/>
    </location>
</feature>
<accession>A0A1J7ISR2</accession>
<organism evidence="2 3">
    <name type="scientific">Coniochaeta ligniaria NRRL 30616</name>
    <dbReference type="NCBI Taxonomy" id="1408157"/>
    <lineage>
        <taxon>Eukaryota</taxon>
        <taxon>Fungi</taxon>
        <taxon>Dikarya</taxon>
        <taxon>Ascomycota</taxon>
        <taxon>Pezizomycotina</taxon>
        <taxon>Sordariomycetes</taxon>
        <taxon>Sordariomycetidae</taxon>
        <taxon>Coniochaetales</taxon>
        <taxon>Coniochaetaceae</taxon>
        <taxon>Coniochaeta</taxon>
    </lineage>
</organism>
<keyword evidence="3" id="KW-1185">Reference proteome</keyword>
<evidence type="ECO:0000313" key="3">
    <source>
        <dbReference type="Proteomes" id="UP000182658"/>
    </source>
</evidence>
<feature type="signal peptide" evidence="1">
    <location>
        <begin position="1"/>
        <end position="19"/>
    </location>
</feature>
<dbReference type="OrthoDB" id="73875at2759"/>
<keyword evidence="1" id="KW-0732">Signal</keyword>
<dbReference type="EMBL" id="KV875097">
    <property type="protein sequence ID" value="OIW30211.1"/>
    <property type="molecule type" value="Genomic_DNA"/>
</dbReference>
<evidence type="ECO:0000256" key="1">
    <source>
        <dbReference type="SAM" id="SignalP"/>
    </source>
</evidence>
<dbReference type="Proteomes" id="UP000182658">
    <property type="component" value="Unassembled WGS sequence"/>
</dbReference>
<dbReference type="InParanoid" id="A0A1J7ISR2"/>
<protein>
    <submittedName>
        <fullName evidence="2">Uncharacterized protein</fullName>
    </submittedName>
</protein>
<reference evidence="2 3" key="1">
    <citation type="submission" date="2016-10" db="EMBL/GenBank/DDBJ databases">
        <title>Draft genome sequence of Coniochaeta ligniaria NRRL30616, a lignocellulolytic fungus for bioabatement of inhibitors in plant biomass hydrolysates.</title>
        <authorList>
            <consortium name="DOE Joint Genome Institute"/>
            <person name="Jimenez D.J."/>
            <person name="Hector R.E."/>
            <person name="Riley R."/>
            <person name="Sun H."/>
            <person name="Grigoriev I.V."/>
            <person name="Van Elsas J.D."/>
            <person name="Nichols N.N."/>
        </authorList>
    </citation>
    <scope>NUCLEOTIDE SEQUENCE [LARGE SCALE GENOMIC DNA]</scope>
    <source>
        <strain evidence="2 3">NRRL 30616</strain>
    </source>
</reference>
<proteinExistence type="predicted"/>
<evidence type="ECO:0000313" key="2">
    <source>
        <dbReference type="EMBL" id="OIW30211.1"/>
    </source>
</evidence>
<name>A0A1J7ISR2_9PEZI</name>
<dbReference type="STRING" id="1408157.A0A1J7ISR2"/>
<gene>
    <name evidence="2" type="ORF">CONLIGDRAFT_702768</name>
</gene>